<dbReference type="InterPro" id="IPR036390">
    <property type="entry name" value="WH_DNA-bd_sf"/>
</dbReference>
<evidence type="ECO:0008006" key="3">
    <source>
        <dbReference type="Google" id="ProtNLM"/>
    </source>
</evidence>
<dbReference type="SUPFAM" id="SSF46785">
    <property type="entry name" value="Winged helix' DNA-binding domain"/>
    <property type="match status" value="1"/>
</dbReference>
<dbReference type="Proteomes" id="UP001156921">
    <property type="component" value="Unassembled WGS sequence"/>
</dbReference>
<sequence>MEIQETFLRAILATVARQTFSPARILEIINAGEKQHRAFNLCDGTRTQAEIAKELGFDQGNFSKTISRWIDEGIIIRVRENRETRPLHVYPLPEALIKKETKK</sequence>
<dbReference type="RefSeq" id="WP_284223472.1">
    <property type="nucleotide sequence ID" value="NZ_BSOY01000081.1"/>
</dbReference>
<dbReference type="Gene3D" id="1.10.10.10">
    <property type="entry name" value="Winged helix-like DNA-binding domain superfamily/Winged helix DNA-binding domain"/>
    <property type="match status" value="1"/>
</dbReference>
<keyword evidence="2" id="KW-1185">Reference proteome</keyword>
<protein>
    <recommendedName>
        <fullName evidence="3">MarR family transcriptional regulator</fullName>
    </recommendedName>
</protein>
<gene>
    <name evidence="1" type="ORF">GCM10007859_26250</name>
</gene>
<dbReference type="EMBL" id="BSOY01000081">
    <property type="protein sequence ID" value="GLS02598.1"/>
    <property type="molecule type" value="Genomic_DNA"/>
</dbReference>
<proteinExistence type="predicted"/>
<reference evidence="2" key="1">
    <citation type="journal article" date="2019" name="Int. J. Syst. Evol. Microbiol.">
        <title>The Global Catalogue of Microorganisms (GCM) 10K type strain sequencing project: providing services to taxonomists for standard genome sequencing and annotation.</title>
        <authorList>
            <consortium name="The Broad Institute Genomics Platform"/>
            <consortium name="The Broad Institute Genome Sequencing Center for Infectious Disease"/>
            <person name="Wu L."/>
            <person name="Ma J."/>
        </authorList>
    </citation>
    <scope>NUCLEOTIDE SEQUENCE [LARGE SCALE GENOMIC DNA]</scope>
    <source>
        <strain evidence="2">NBRC 110107</strain>
    </source>
</reference>
<comment type="caution">
    <text evidence="1">The sequence shown here is derived from an EMBL/GenBank/DDBJ whole genome shotgun (WGS) entry which is preliminary data.</text>
</comment>
<evidence type="ECO:0000313" key="2">
    <source>
        <dbReference type="Proteomes" id="UP001156921"/>
    </source>
</evidence>
<name>A0ABQ6BRS3_9CAUL</name>
<evidence type="ECO:0000313" key="1">
    <source>
        <dbReference type="EMBL" id="GLS02598.1"/>
    </source>
</evidence>
<organism evidence="1 2">
    <name type="scientific">Brevundimonas denitrificans</name>
    <dbReference type="NCBI Taxonomy" id="1443434"/>
    <lineage>
        <taxon>Bacteria</taxon>
        <taxon>Pseudomonadati</taxon>
        <taxon>Pseudomonadota</taxon>
        <taxon>Alphaproteobacteria</taxon>
        <taxon>Caulobacterales</taxon>
        <taxon>Caulobacteraceae</taxon>
        <taxon>Brevundimonas</taxon>
    </lineage>
</organism>
<accession>A0ABQ6BRS3</accession>
<dbReference type="InterPro" id="IPR036388">
    <property type="entry name" value="WH-like_DNA-bd_sf"/>
</dbReference>